<dbReference type="GO" id="GO:0005524">
    <property type="term" value="F:ATP binding"/>
    <property type="evidence" value="ECO:0007669"/>
    <property type="project" value="UniProtKB-UniRule"/>
</dbReference>
<feature type="transmembrane region" description="Helical" evidence="8">
    <location>
        <begin position="291"/>
        <end position="312"/>
    </location>
</feature>
<evidence type="ECO:0000256" key="1">
    <source>
        <dbReference type="ARBA" id="ARBA00012513"/>
    </source>
</evidence>
<evidence type="ECO:0000259" key="9">
    <source>
        <dbReference type="PROSITE" id="PS50011"/>
    </source>
</evidence>
<evidence type="ECO:0000313" key="11">
    <source>
        <dbReference type="EMBL" id="EMD23028.1"/>
    </source>
</evidence>
<evidence type="ECO:0000256" key="7">
    <source>
        <dbReference type="PROSITE-ProRule" id="PRU10141"/>
    </source>
</evidence>
<dbReference type="GO" id="GO:0004674">
    <property type="term" value="F:protein serine/threonine kinase activity"/>
    <property type="evidence" value="ECO:0007669"/>
    <property type="project" value="UniProtKB-KW"/>
</dbReference>
<evidence type="ECO:0000256" key="4">
    <source>
        <dbReference type="ARBA" id="ARBA00022741"/>
    </source>
</evidence>
<name>M2PFA0_9PSEU</name>
<dbReference type="SUPFAM" id="SSF49384">
    <property type="entry name" value="Carbohydrate-binding domain"/>
    <property type="match status" value="1"/>
</dbReference>
<dbReference type="GO" id="GO:0004553">
    <property type="term" value="F:hydrolase activity, hydrolyzing O-glycosyl compounds"/>
    <property type="evidence" value="ECO:0007669"/>
    <property type="project" value="InterPro"/>
</dbReference>
<dbReference type="PROSITE" id="PS00107">
    <property type="entry name" value="PROTEIN_KINASE_ATP"/>
    <property type="match status" value="1"/>
</dbReference>
<keyword evidence="3" id="KW-0808">Transferase</keyword>
<dbReference type="EC" id="2.7.11.1" evidence="1"/>
<dbReference type="EMBL" id="ANMG01000082">
    <property type="protein sequence ID" value="EMD23028.1"/>
    <property type="molecule type" value="Genomic_DNA"/>
</dbReference>
<dbReference type="PROSITE" id="PS00109">
    <property type="entry name" value="PROTEIN_KINASE_TYR"/>
    <property type="match status" value="1"/>
</dbReference>
<keyword evidence="4 7" id="KW-0547">Nucleotide-binding</keyword>
<dbReference type="PANTHER" id="PTHR43289:SF6">
    <property type="entry name" value="SERINE_THREONINE-PROTEIN KINASE NEKL-3"/>
    <property type="match status" value="1"/>
</dbReference>
<evidence type="ECO:0000259" key="10">
    <source>
        <dbReference type="PROSITE" id="PS51173"/>
    </source>
</evidence>
<dbReference type="Pfam" id="PF00069">
    <property type="entry name" value="Pkinase"/>
    <property type="match status" value="1"/>
</dbReference>
<dbReference type="GO" id="GO:0005975">
    <property type="term" value="P:carbohydrate metabolic process"/>
    <property type="evidence" value="ECO:0007669"/>
    <property type="project" value="InterPro"/>
</dbReference>
<dbReference type="Gene3D" id="3.30.200.20">
    <property type="entry name" value="Phosphorylase Kinase, domain 1"/>
    <property type="match status" value="1"/>
</dbReference>
<dbReference type="InterPro" id="IPR012291">
    <property type="entry name" value="CBM2_carb-bd_dom_sf"/>
</dbReference>
<dbReference type="SUPFAM" id="SSF56112">
    <property type="entry name" value="Protein kinase-like (PK-like)"/>
    <property type="match status" value="1"/>
</dbReference>
<dbReference type="EMBL" id="MUXN01000010">
    <property type="protein sequence ID" value="OOC06079.1"/>
    <property type="molecule type" value="Genomic_DNA"/>
</dbReference>
<keyword evidence="8" id="KW-1133">Transmembrane helix</keyword>
<keyword evidence="6 7" id="KW-0067">ATP-binding</keyword>
<protein>
    <recommendedName>
        <fullName evidence="1">non-specific serine/threonine protein kinase</fullName>
        <ecNumber evidence="1">2.7.11.1</ecNumber>
    </recommendedName>
</protein>
<organism evidence="11 13">
    <name type="scientific">Amycolatopsis azurea DSM 43854</name>
    <dbReference type="NCBI Taxonomy" id="1238180"/>
    <lineage>
        <taxon>Bacteria</taxon>
        <taxon>Bacillati</taxon>
        <taxon>Actinomycetota</taxon>
        <taxon>Actinomycetes</taxon>
        <taxon>Pseudonocardiales</taxon>
        <taxon>Pseudonocardiaceae</taxon>
        <taxon>Amycolatopsis</taxon>
    </lineage>
</organism>
<proteinExistence type="predicted"/>
<dbReference type="PANTHER" id="PTHR43289">
    <property type="entry name" value="MITOGEN-ACTIVATED PROTEIN KINASE KINASE KINASE 20-RELATED"/>
    <property type="match status" value="1"/>
</dbReference>
<comment type="caution">
    <text evidence="11">The sequence shown here is derived from an EMBL/GenBank/DDBJ whole genome shotgun (WGS) entry which is preliminary data.</text>
</comment>
<accession>M2PFA0</accession>
<evidence type="ECO:0000256" key="6">
    <source>
        <dbReference type="ARBA" id="ARBA00022840"/>
    </source>
</evidence>
<feature type="domain" description="CBM2" evidence="10">
    <location>
        <begin position="326"/>
        <end position="431"/>
    </location>
</feature>
<feature type="domain" description="Protein kinase" evidence="9">
    <location>
        <begin position="11"/>
        <end position="275"/>
    </location>
</feature>
<evidence type="ECO:0000313" key="12">
    <source>
        <dbReference type="EMBL" id="OOC06079.1"/>
    </source>
</evidence>
<dbReference type="Proteomes" id="UP000188551">
    <property type="component" value="Unassembled WGS sequence"/>
</dbReference>
<dbReference type="InterPro" id="IPR011009">
    <property type="entry name" value="Kinase-like_dom_sf"/>
</dbReference>
<keyword evidence="8" id="KW-0812">Transmembrane</keyword>
<keyword evidence="14" id="KW-1185">Reference proteome</keyword>
<dbReference type="RefSeq" id="WP_005166122.1">
    <property type="nucleotide sequence ID" value="NZ_ANMG01000082.1"/>
</dbReference>
<reference evidence="12 14" key="2">
    <citation type="submission" date="2017-02" db="EMBL/GenBank/DDBJ databases">
        <title>Amycolatopsis azurea DSM 43854 draft genome.</title>
        <authorList>
            <person name="Mayilraj S."/>
        </authorList>
    </citation>
    <scope>NUCLEOTIDE SEQUENCE [LARGE SCALE GENOMIC DNA]</scope>
    <source>
        <strain evidence="12 14">DSM 43854</strain>
    </source>
</reference>
<evidence type="ECO:0000256" key="2">
    <source>
        <dbReference type="ARBA" id="ARBA00022527"/>
    </source>
</evidence>
<evidence type="ECO:0000256" key="8">
    <source>
        <dbReference type="SAM" id="Phobius"/>
    </source>
</evidence>
<dbReference type="InterPro" id="IPR000719">
    <property type="entry name" value="Prot_kinase_dom"/>
</dbReference>
<dbReference type="Pfam" id="PF00553">
    <property type="entry name" value="CBM_2"/>
    <property type="match status" value="1"/>
</dbReference>
<dbReference type="InterPro" id="IPR001919">
    <property type="entry name" value="CBD2"/>
</dbReference>
<keyword evidence="5 11" id="KW-0418">Kinase</keyword>
<dbReference type="PATRIC" id="fig|1238180.3.peg.7242"/>
<feature type="binding site" evidence="7">
    <location>
        <position position="40"/>
    </location>
    <ligand>
        <name>ATP</name>
        <dbReference type="ChEBI" id="CHEBI:30616"/>
    </ligand>
</feature>
<keyword evidence="8" id="KW-0472">Membrane</keyword>
<dbReference type="SMART" id="SM00637">
    <property type="entry name" value="CBD_II"/>
    <property type="match status" value="1"/>
</dbReference>
<dbReference type="InterPro" id="IPR008965">
    <property type="entry name" value="CBM2/CBM3_carb-bd_dom_sf"/>
</dbReference>
<dbReference type="PROSITE" id="PS51173">
    <property type="entry name" value="CBM2"/>
    <property type="match status" value="1"/>
</dbReference>
<sequence>MNRDAIIAGRYRLERKVGRGAMGVVWRARDERLDRTVAVKQLLPDNSSDDAPFRSIVRAMREARVAARLKHPHAVTVYDVAEQDGTPFLVMEFLPSRPLTDLLADDGPLPAGRVAELGAQIASALAAAHEDGILHRDVTPNNVLITGDGEAKIADFGLSHATGEGTMTGGGLVVGTPAFLSPEVADGEDPGYPSDVFSLGATLYTALEGAPPFGTDGNQIALLKRVARGEITAPRTTGPLTDVLLRLLRRDPGERPDMAEAERMLAAVADGRPAILSGTKRLPAPTRRSRLPFGIAGGVVVAGGVLAGILLFDDDPPAPVAAPTPPTAPKPACEARYEVASRWPGGSEIRVSVRNAKDTRLTGWEVSWTLPPGTRIANLWNGSLAQDGDRVRVSEVDWNAVLPAGGITTFGFIATTGDDGGGAPVAECRTS</sequence>
<dbReference type="Gene3D" id="2.60.40.290">
    <property type="match status" value="1"/>
</dbReference>
<evidence type="ECO:0000313" key="13">
    <source>
        <dbReference type="Proteomes" id="UP000014137"/>
    </source>
</evidence>
<dbReference type="GO" id="GO:0030247">
    <property type="term" value="F:polysaccharide binding"/>
    <property type="evidence" value="ECO:0007669"/>
    <property type="project" value="UniProtKB-UniRule"/>
</dbReference>
<dbReference type="InterPro" id="IPR017441">
    <property type="entry name" value="Protein_kinase_ATP_BS"/>
</dbReference>
<evidence type="ECO:0000256" key="5">
    <source>
        <dbReference type="ARBA" id="ARBA00022777"/>
    </source>
</evidence>
<dbReference type="Gene3D" id="1.10.510.10">
    <property type="entry name" value="Transferase(Phosphotransferase) domain 1"/>
    <property type="match status" value="1"/>
</dbReference>
<dbReference type="AlphaFoldDB" id="M2PFA0"/>
<dbReference type="CDD" id="cd14014">
    <property type="entry name" value="STKc_PknB_like"/>
    <property type="match status" value="1"/>
</dbReference>
<reference evidence="11 13" key="1">
    <citation type="submission" date="2012-10" db="EMBL/GenBank/DDBJ databases">
        <title>Genome assembly of Amycolatopsis azurea DSM 43854.</title>
        <authorList>
            <person name="Khatri I."/>
            <person name="Kaur I."/>
            <person name="Subramanian S."/>
            <person name="Mayilraj S."/>
        </authorList>
    </citation>
    <scope>NUCLEOTIDE SEQUENCE [LARGE SCALE GENOMIC DNA]</scope>
    <source>
        <strain evidence="11 13">DSM 43854</strain>
    </source>
</reference>
<keyword evidence="2 11" id="KW-0723">Serine/threonine-protein kinase</keyword>
<gene>
    <name evidence="12" type="ORF">B0293_14600</name>
    <name evidence="11" type="ORF">C791_7770</name>
</gene>
<evidence type="ECO:0000313" key="14">
    <source>
        <dbReference type="Proteomes" id="UP000188551"/>
    </source>
</evidence>
<dbReference type="InterPro" id="IPR008266">
    <property type="entry name" value="Tyr_kinase_AS"/>
</dbReference>
<dbReference type="OrthoDB" id="9762169at2"/>
<evidence type="ECO:0000256" key="3">
    <source>
        <dbReference type="ARBA" id="ARBA00022679"/>
    </source>
</evidence>
<dbReference type="Proteomes" id="UP000014137">
    <property type="component" value="Unassembled WGS sequence"/>
</dbReference>
<dbReference type="PROSITE" id="PS50011">
    <property type="entry name" value="PROTEIN_KINASE_DOM"/>
    <property type="match status" value="1"/>
</dbReference>